<evidence type="ECO:0000256" key="7">
    <source>
        <dbReference type="ARBA" id="ARBA00035179"/>
    </source>
</evidence>
<keyword evidence="5" id="KW-0687">Ribonucleoprotein</keyword>
<evidence type="ECO:0000256" key="5">
    <source>
        <dbReference type="ARBA" id="ARBA00023274"/>
    </source>
</evidence>
<keyword evidence="4" id="KW-0496">Mitochondrion</keyword>
<comment type="subcellular location">
    <subcellularLocation>
        <location evidence="1">Mitochondrion</location>
    </subcellularLocation>
</comment>
<organism evidence="8 9">
    <name type="scientific">Staurois parvus</name>
    <dbReference type="NCBI Taxonomy" id="386267"/>
    <lineage>
        <taxon>Eukaryota</taxon>
        <taxon>Metazoa</taxon>
        <taxon>Chordata</taxon>
        <taxon>Craniata</taxon>
        <taxon>Vertebrata</taxon>
        <taxon>Euteleostomi</taxon>
        <taxon>Amphibia</taxon>
        <taxon>Batrachia</taxon>
        <taxon>Anura</taxon>
        <taxon>Neobatrachia</taxon>
        <taxon>Ranoidea</taxon>
        <taxon>Ranidae</taxon>
        <taxon>Staurois</taxon>
    </lineage>
</organism>
<evidence type="ECO:0000256" key="2">
    <source>
        <dbReference type="ARBA" id="ARBA00022946"/>
    </source>
</evidence>
<dbReference type="Proteomes" id="UP001162483">
    <property type="component" value="Unassembled WGS sequence"/>
</dbReference>
<keyword evidence="3" id="KW-0689">Ribosomal protein</keyword>
<dbReference type="Pfam" id="PF08561">
    <property type="entry name" value="Ribosomal_L37"/>
    <property type="match status" value="1"/>
</dbReference>
<feature type="non-terminal residue" evidence="8">
    <location>
        <position position="1"/>
    </location>
</feature>
<evidence type="ECO:0000256" key="4">
    <source>
        <dbReference type="ARBA" id="ARBA00023128"/>
    </source>
</evidence>
<keyword evidence="9" id="KW-1185">Reference proteome</keyword>
<evidence type="ECO:0000256" key="3">
    <source>
        <dbReference type="ARBA" id="ARBA00022980"/>
    </source>
</evidence>
<dbReference type="EMBL" id="CATNWA010018913">
    <property type="protein sequence ID" value="CAI9610268.1"/>
    <property type="molecule type" value="Genomic_DNA"/>
</dbReference>
<name>A0ABN9GNY1_9NEOB</name>
<protein>
    <recommendedName>
        <fullName evidence="7">Large ribosomal subunit protein mL54</fullName>
    </recommendedName>
</protein>
<keyword evidence="2" id="KW-0809">Transit peptide</keyword>
<sequence length="108" mass="12585">ISNYYLHRYVFAVLKGKGKGLVKEVQKGPEICKDPSVLATHAMGLNIYKSGSDVQLKDDSQYPEWLFQLNLGPPKPLEERSPDTPQYWKLLRKLHMWRNNRLAKVKKF</sequence>
<dbReference type="InterPro" id="IPR013870">
    <property type="entry name" value="Ribosomal_mL54"/>
</dbReference>
<dbReference type="PANTHER" id="PTHR28595">
    <property type="entry name" value="39S RIBOSOMAL PROTEIN L54, MITOCHONDRIAL"/>
    <property type="match status" value="1"/>
</dbReference>
<gene>
    <name evidence="8" type="ORF">SPARVUS_LOCUS14392456</name>
</gene>
<evidence type="ECO:0000256" key="1">
    <source>
        <dbReference type="ARBA" id="ARBA00004173"/>
    </source>
</evidence>
<comment type="caution">
    <text evidence="8">The sequence shown here is derived from an EMBL/GenBank/DDBJ whole genome shotgun (WGS) entry which is preliminary data.</text>
</comment>
<proteinExistence type="inferred from homology"/>
<evidence type="ECO:0000313" key="9">
    <source>
        <dbReference type="Proteomes" id="UP001162483"/>
    </source>
</evidence>
<comment type="similarity">
    <text evidence="6">Belongs to the mitochondrion-specific ribosomal protein mL54 family.</text>
</comment>
<reference evidence="8" key="1">
    <citation type="submission" date="2023-05" db="EMBL/GenBank/DDBJ databases">
        <authorList>
            <person name="Stuckert A."/>
        </authorList>
    </citation>
    <scope>NUCLEOTIDE SEQUENCE</scope>
</reference>
<dbReference type="PANTHER" id="PTHR28595:SF1">
    <property type="entry name" value="LARGE RIBOSOMAL SUBUNIT PROTEIN ML54"/>
    <property type="match status" value="1"/>
</dbReference>
<evidence type="ECO:0000256" key="6">
    <source>
        <dbReference type="ARBA" id="ARBA00033752"/>
    </source>
</evidence>
<accession>A0ABN9GNY1</accession>
<evidence type="ECO:0000313" key="8">
    <source>
        <dbReference type="EMBL" id="CAI9610268.1"/>
    </source>
</evidence>